<evidence type="ECO:0000313" key="3">
    <source>
        <dbReference type="Proteomes" id="UP000821853"/>
    </source>
</evidence>
<dbReference type="VEuPathDB" id="VectorBase:HLOH_051288"/>
<feature type="region of interest" description="Disordered" evidence="1">
    <location>
        <begin position="157"/>
        <end position="177"/>
    </location>
</feature>
<protein>
    <submittedName>
        <fullName evidence="2">Uncharacterized protein</fullName>
    </submittedName>
</protein>
<gene>
    <name evidence="2" type="ORF">HPB48_003017</name>
</gene>
<accession>A0A9J6FE13</accession>
<sequence length="271" mass="30877">MNSKALCSSAYFCYQFGQHPRISTGILGAVVVCPLLYTRQDRHPLLNKNQVRFGPQNRGRSLHYQQHAYQRRFGSPGGAPFGRQHQPSGWVPQIPHRYPRTQFPGTLDHPDGGSKGWFPPGVTGGNSQEWSHDPSGGLVTQKEKDWLIMIQLPQVQPPQVQPQNPKVDAQYDGTDGDKLRFIPQKRVRTESKSYTPIQFQRSAGKLQAVSENYPLKILHMGVQRISEDEDRKVHPDGHLVWFWQLLLDIENMYSAILEQEDASCSPERKDE</sequence>
<evidence type="ECO:0000313" key="2">
    <source>
        <dbReference type="EMBL" id="KAH9361155.1"/>
    </source>
</evidence>
<dbReference type="OrthoDB" id="8251691at2759"/>
<dbReference type="EMBL" id="JABSTR010000001">
    <property type="protein sequence ID" value="KAH9361155.1"/>
    <property type="molecule type" value="Genomic_DNA"/>
</dbReference>
<name>A0A9J6FE13_HAELO</name>
<dbReference type="AlphaFoldDB" id="A0A9J6FE13"/>
<comment type="caution">
    <text evidence="2">The sequence shown here is derived from an EMBL/GenBank/DDBJ whole genome shotgun (WGS) entry which is preliminary data.</text>
</comment>
<keyword evidence="3" id="KW-1185">Reference proteome</keyword>
<reference evidence="2 3" key="1">
    <citation type="journal article" date="2020" name="Cell">
        <title>Large-Scale Comparative Analyses of Tick Genomes Elucidate Their Genetic Diversity and Vector Capacities.</title>
        <authorList>
            <consortium name="Tick Genome and Microbiome Consortium (TIGMIC)"/>
            <person name="Jia N."/>
            <person name="Wang J."/>
            <person name="Shi W."/>
            <person name="Du L."/>
            <person name="Sun Y."/>
            <person name="Zhan W."/>
            <person name="Jiang J.F."/>
            <person name="Wang Q."/>
            <person name="Zhang B."/>
            <person name="Ji P."/>
            <person name="Bell-Sakyi L."/>
            <person name="Cui X.M."/>
            <person name="Yuan T.T."/>
            <person name="Jiang B.G."/>
            <person name="Yang W.F."/>
            <person name="Lam T.T."/>
            <person name="Chang Q.C."/>
            <person name="Ding S.J."/>
            <person name="Wang X.J."/>
            <person name="Zhu J.G."/>
            <person name="Ruan X.D."/>
            <person name="Zhao L."/>
            <person name="Wei J.T."/>
            <person name="Ye R.Z."/>
            <person name="Que T.C."/>
            <person name="Du C.H."/>
            <person name="Zhou Y.H."/>
            <person name="Cheng J.X."/>
            <person name="Dai P.F."/>
            <person name="Guo W.B."/>
            <person name="Han X.H."/>
            <person name="Huang E.J."/>
            <person name="Li L.F."/>
            <person name="Wei W."/>
            <person name="Gao Y.C."/>
            <person name="Liu J.Z."/>
            <person name="Shao H.Z."/>
            <person name="Wang X."/>
            <person name="Wang C.C."/>
            <person name="Yang T.C."/>
            <person name="Huo Q.B."/>
            <person name="Li W."/>
            <person name="Chen H.Y."/>
            <person name="Chen S.E."/>
            <person name="Zhou L.G."/>
            <person name="Ni X.B."/>
            <person name="Tian J.H."/>
            <person name="Sheng Y."/>
            <person name="Liu T."/>
            <person name="Pan Y.S."/>
            <person name="Xia L.Y."/>
            <person name="Li J."/>
            <person name="Zhao F."/>
            <person name="Cao W.C."/>
        </authorList>
    </citation>
    <scope>NUCLEOTIDE SEQUENCE [LARGE SCALE GENOMIC DNA]</scope>
    <source>
        <strain evidence="2">HaeL-2018</strain>
    </source>
</reference>
<organism evidence="2 3">
    <name type="scientific">Haemaphysalis longicornis</name>
    <name type="common">Bush tick</name>
    <dbReference type="NCBI Taxonomy" id="44386"/>
    <lineage>
        <taxon>Eukaryota</taxon>
        <taxon>Metazoa</taxon>
        <taxon>Ecdysozoa</taxon>
        <taxon>Arthropoda</taxon>
        <taxon>Chelicerata</taxon>
        <taxon>Arachnida</taxon>
        <taxon>Acari</taxon>
        <taxon>Parasitiformes</taxon>
        <taxon>Ixodida</taxon>
        <taxon>Ixodoidea</taxon>
        <taxon>Ixodidae</taxon>
        <taxon>Haemaphysalinae</taxon>
        <taxon>Haemaphysalis</taxon>
    </lineage>
</organism>
<evidence type="ECO:0000256" key="1">
    <source>
        <dbReference type="SAM" id="MobiDB-lite"/>
    </source>
</evidence>
<feature type="region of interest" description="Disordered" evidence="1">
    <location>
        <begin position="75"/>
        <end position="136"/>
    </location>
</feature>
<proteinExistence type="predicted"/>
<dbReference type="Proteomes" id="UP000821853">
    <property type="component" value="Chromosome 1"/>
</dbReference>